<comment type="caution">
    <text evidence="3">The sequence shown here is derived from an EMBL/GenBank/DDBJ whole genome shotgun (WGS) entry which is preliminary data.</text>
</comment>
<evidence type="ECO:0000313" key="3">
    <source>
        <dbReference type="EMBL" id="GIE03419.1"/>
    </source>
</evidence>
<keyword evidence="1" id="KW-0812">Transmembrane</keyword>
<protein>
    <recommendedName>
        <fullName evidence="2">GGDEF domain-containing protein</fullName>
    </recommendedName>
</protein>
<feature type="transmembrane region" description="Helical" evidence="1">
    <location>
        <begin position="6"/>
        <end position="27"/>
    </location>
</feature>
<dbReference type="SMART" id="SM00267">
    <property type="entry name" value="GGDEF"/>
    <property type="match status" value="1"/>
</dbReference>
<dbReference type="SUPFAM" id="SSF55073">
    <property type="entry name" value="Nucleotide cyclase"/>
    <property type="match status" value="1"/>
</dbReference>
<keyword evidence="4" id="KW-1185">Reference proteome</keyword>
<evidence type="ECO:0000313" key="4">
    <source>
        <dbReference type="Proteomes" id="UP000637628"/>
    </source>
</evidence>
<accession>A0ABQ3Z1G3</accession>
<name>A0ABQ3Z1G3_9ACTN</name>
<dbReference type="NCBIfam" id="TIGR00254">
    <property type="entry name" value="GGDEF"/>
    <property type="match status" value="1"/>
</dbReference>
<gene>
    <name evidence="3" type="ORF">Adu01nite_47690</name>
</gene>
<dbReference type="InterPro" id="IPR029787">
    <property type="entry name" value="Nucleotide_cyclase"/>
</dbReference>
<dbReference type="PROSITE" id="PS50887">
    <property type="entry name" value="GGDEF"/>
    <property type="match status" value="1"/>
</dbReference>
<dbReference type="RefSeq" id="WP_203729295.1">
    <property type="nucleotide sequence ID" value="NZ_BAAATX010000006.1"/>
</dbReference>
<dbReference type="InterPro" id="IPR052163">
    <property type="entry name" value="DGC-Regulatory_Protein"/>
</dbReference>
<dbReference type="Gene3D" id="3.30.70.270">
    <property type="match status" value="1"/>
</dbReference>
<keyword evidence="1" id="KW-0472">Membrane</keyword>
<proteinExistence type="predicted"/>
<dbReference type="InterPro" id="IPR000160">
    <property type="entry name" value="GGDEF_dom"/>
</dbReference>
<dbReference type="Pfam" id="PF00990">
    <property type="entry name" value="GGDEF"/>
    <property type="match status" value="1"/>
</dbReference>
<dbReference type="PANTHER" id="PTHR46663">
    <property type="entry name" value="DIGUANYLATE CYCLASE DGCT-RELATED"/>
    <property type="match status" value="1"/>
</dbReference>
<keyword evidence="1" id="KW-1133">Transmembrane helix</keyword>
<dbReference type="EMBL" id="BOML01000038">
    <property type="protein sequence ID" value="GIE03419.1"/>
    <property type="molecule type" value="Genomic_DNA"/>
</dbReference>
<dbReference type="CDD" id="cd01949">
    <property type="entry name" value="GGDEF"/>
    <property type="match status" value="1"/>
</dbReference>
<dbReference type="InterPro" id="IPR043128">
    <property type="entry name" value="Rev_trsase/Diguanyl_cyclase"/>
</dbReference>
<dbReference type="Proteomes" id="UP000637628">
    <property type="component" value="Unassembled WGS sequence"/>
</dbReference>
<feature type="domain" description="GGDEF" evidence="2">
    <location>
        <begin position="66"/>
        <end position="199"/>
    </location>
</feature>
<reference evidence="3 4" key="1">
    <citation type="submission" date="2021-01" db="EMBL/GenBank/DDBJ databases">
        <title>Whole genome shotgun sequence of Actinoplanes durhamensis NBRC 14914.</title>
        <authorList>
            <person name="Komaki H."/>
            <person name="Tamura T."/>
        </authorList>
    </citation>
    <scope>NUCLEOTIDE SEQUENCE [LARGE SCALE GENOMIC DNA]</scope>
    <source>
        <strain evidence="3 4">NBRC 14914</strain>
    </source>
</reference>
<organism evidence="3 4">
    <name type="scientific">Paractinoplanes durhamensis</name>
    <dbReference type="NCBI Taxonomy" id="113563"/>
    <lineage>
        <taxon>Bacteria</taxon>
        <taxon>Bacillati</taxon>
        <taxon>Actinomycetota</taxon>
        <taxon>Actinomycetes</taxon>
        <taxon>Micromonosporales</taxon>
        <taxon>Micromonosporaceae</taxon>
        <taxon>Paractinoplanes</taxon>
    </lineage>
</organism>
<dbReference type="PANTHER" id="PTHR46663:SF4">
    <property type="entry name" value="DIGUANYLATE CYCLASE DGCT-RELATED"/>
    <property type="match status" value="1"/>
</dbReference>
<evidence type="ECO:0000259" key="2">
    <source>
        <dbReference type="PROSITE" id="PS50887"/>
    </source>
</evidence>
<evidence type="ECO:0000256" key="1">
    <source>
        <dbReference type="SAM" id="Phobius"/>
    </source>
</evidence>
<sequence>MSPILTWIVTAVGGVLAGFACAGTVLWRQQQTVARWRYLAHHDDTTGLPNRRALLAALRRALYNGDPVGLVLLDLDKFKAINDTYGHEDGNEILTAVGNRLSALIEPVRLAARLSGDEYALLVTGGAEQTASAASAAWRAVMRDPFSVRDVYLRVSASVGHVTAGQGATPADLLRAADMAMYEAKQAATGIRAAATQNPGPVGLRYRDLPRN</sequence>